<reference evidence="2" key="2">
    <citation type="submission" date="2023-04" db="EMBL/GenBank/DDBJ databases">
        <authorList>
            <person name="Li W."/>
        </authorList>
    </citation>
    <scope>NUCLEOTIDE SEQUENCE</scope>
    <source>
        <strain evidence="2">QITACRE101</strain>
    </source>
</reference>
<dbReference type="Proteomes" id="UP000254208">
    <property type="component" value="Unassembled WGS sequence"/>
</dbReference>
<keyword evidence="1" id="KW-0732">Signal</keyword>
<dbReference type="OrthoDB" id="6458927at2"/>
<dbReference type="RefSeq" id="WP_004911913.1">
    <property type="nucleotide sequence ID" value="NZ_ABEXOC020000026.1"/>
</dbReference>
<reference evidence="3 4" key="1">
    <citation type="submission" date="2018-06" db="EMBL/GenBank/DDBJ databases">
        <authorList>
            <consortium name="Pathogen Informatics"/>
            <person name="Doyle S."/>
        </authorList>
    </citation>
    <scope>NUCLEOTIDE SEQUENCE [LARGE SCALE GENOMIC DNA]</scope>
    <source>
        <strain evidence="3 4">NCTC11801</strain>
    </source>
</reference>
<protein>
    <recommendedName>
        <fullName evidence="6">Type 1 fimbrial protein</fullName>
    </recommendedName>
</protein>
<accession>A0A1B8SQS2</accession>
<evidence type="ECO:0000313" key="4">
    <source>
        <dbReference type="Proteomes" id="UP000254208"/>
    </source>
</evidence>
<evidence type="ECO:0000313" key="2">
    <source>
        <dbReference type="EMBL" id="MDH2304760.1"/>
    </source>
</evidence>
<dbReference type="OMA" id="GCFFLMI"/>
<dbReference type="EMBL" id="JARVQW010000001">
    <property type="protein sequence ID" value="MDH2304760.1"/>
    <property type="molecule type" value="Genomic_DNA"/>
</dbReference>
<organism evidence="2 5">
    <name type="scientific">Providencia rettgeri</name>
    <dbReference type="NCBI Taxonomy" id="587"/>
    <lineage>
        <taxon>Bacteria</taxon>
        <taxon>Pseudomonadati</taxon>
        <taxon>Pseudomonadota</taxon>
        <taxon>Gammaproteobacteria</taxon>
        <taxon>Enterobacterales</taxon>
        <taxon>Morganellaceae</taxon>
        <taxon>Providencia</taxon>
    </lineage>
</organism>
<reference evidence="2" key="3">
    <citation type="submission" date="2023-10" db="EMBL/GenBank/DDBJ databases">
        <title>Analysis of Resistance Genes of Carbapenem-resistant Providencia rettgeri.</title>
        <authorList>
            <person name="Liu M."/>
        </authorList>
    </citation>
    <scope>NUCLEOTIDE SEQUENCE</scope>
    <source>
        <strain evidence="2">QITACRE101</strain>
    </source>
</reference>
<name>A0A1B8SQS2_PRORE</name>
<evidence type="ECO:0000313" key="3">
    <source>
        <dbReference type="EMBL" id="SUC30964.1"/>
    </source>
</evidence>
<dbReference type="EMBL" id="UGTZ01000001">
    <property type="protein sequence ID" value="SUC30964.1"/>
    <property type="molecule type" value="Genomic_DNA"/>
</dbReference>
<feature type="signal peptide" evidence="1">
    <location>
        <begin position="1"/>
        <end position="26"/>
    </location>
</feature>
<feature type="chain" id="PRO_5043143626" description="Type 1 fimbrial protein" evidence="1">
    <location>
        <begin position="27"/>
        <end position="114"/>
    </location>
</feature>
<dbReference type="GeneID" id="93672843"/>
<evidence type="ECO:0000256" key="1">
    <source>
        <dbReference type="SAM" id="SignalP"/>
    </source>
</evidence>
<gene>
    <name evidence="3" type="ORF">NCTC11801_01908</name>
    <name evidence="2" type="ORF">QDQ51_04915</name>
</gene>
<dbReference type="Proteomes" id="UP001162044">
    <property type="component" value="Unassembled WGS sequence"/>
</dbReference>
<evidence type="ECO:0008006" key="6">
    <source>
        <dbReference type="Google" id="ProtNLM"/>
    </source>
</evidence>
<dbReference type="AlphaFoldDB" id="A0A1B8SQS2"/>
<sequence>MNSSVKKMVMTFLAVTALSTSFSIVASENSETKRSSTGVIRFTGAIVASPCVVEANANKVETKCWNDNGKLETASADIRKLKNKEMLLPNQKGTQQFNWINKDKTLGIYTIKYD</sequence>
<proteinExistence type="predicted"/>
<evidence type="ECO:0000313" key="5">
    <source>
        <dbReference type="Proteomes" id="UP001162044"/>
    </source>
</evidence>